<feature type="region of interest" description="Disordered" evidence="1">
    <location>
        <begin position="606"/>
        <end position="627"/>
    </location>
</feature>
<feature type="region of interest" description="Disordered" evidence="1">
    <location>
        <begin position="287"/>
        <end position="350"/>
    </location>
</feature>
<feature type="compositionally biased region" description="Basic and acidic residues" evidence="1">
    <location>
        <begin position="427"/>
        <end position="443"/>
    </location>
</feature>
<feature type="region of interest" description="Disordered" evidence="1">
    <location>
        <begin position="695"/>
        <end position="716"/>
    </location>
</feature>
<feature type="region of interest" description="Disordered" evidence="1">
    <location>
        <begin position="427"/>
        <end position="453"/>
    </location>
</feature>
<sequence>MPYGISYYGFACAITYDCWGKITPEEITPNSEQDAGLQIPAWRNSGSNPCFHPCLWIKSDLEISDDFGAFWRYLEQAPEMTMSSTIGTCPAVPEATRKLDCYFHQILQVWSVQSTKKHAPHRSTTALVHRSILVNHCRPILAHHRRPKTLISRRPTSSIRHQSILKSGHRSILSRETWGNFNQSSQHQNPYSNNYINNRGYGSSYYQKPPPPTQESKIEEMLDRVLEGQQRMTVDFNGKIDSRESTASCNAETAIDRQPPAPIDRRGPITYQVQMPKIDVVRLNALSAKPKPSENPPEAVKTPSEDETDSMEVDRVPTGRTLRRRKEKVAKHLKRGANEKEKETSHCGAEYETEYSASIETHTVTSIDSAQQKSTDGAEEESVDRSPTDWENDCHNPILAVNDAPPETRKDLHKWKQIHFLQNPVEKELASAESVKQTDERQSTSRYRSRSTDPRRNRSIKIYWEEKDEYEIYRDDQGCARDVDGHIINVSKEDIRKLMERASRDEHSYICLPEHASSFTQTKLVPEIYTKDEINVMFYGICGEQEKNKGDFQMNLDGVYYPLNDSIRLLTTCMEEMRQDIARIQRATDVSWSTSIDRHRPASIDDRLPASVDENPPHSHTMKSQPDFHTREEIDQLVEGIYRALETTEERLDRICDDIYFPMDLSINALTSNIEAIQGELVEIRSYIARRPEASASIDRRNNKSTDTHKQTSVDNATNRGRLVQKVTSDMFDTHNHGEEISTDTYATVMRHQFNLESLGDILQKIEDATTIMKDKRRRREVAMRDFTGTWFNKRKEEMETCFPTSASFQHH</sequence>
<feature type="compositionally biased region" description="Basic residues" evidence="1">
    <location>
        <begin position="321"/>
        <end position="335"/>
    </location>
</feature>
<reference evidence="2" key="1">
    <citation type="submission" date="2019-12" db="EMBL/GenBank/DDBJ databases">
        <title>Genome sequencing and annotation of Brassica cretica.</title>
        <authorList>
            <person name="Studholme D.J."/>
            <person name="Sarris P.F."/>
        </authorList>
    </citation>
    <scope>NUCLEOTIDE SEQUENCE</scope>
    <source>
        <strain evidence="2">PFS-001/15</strain>
        <tissue evidence="2">Leaf</tissue>
    </source>
</reference>
<evidence type="ECO:0000256" key="1">
    <source>
        <dbReference type="SAM" id="MobiDB-lite"/>
    </source>
</evidence>
<organism evidence="2 3">
    <name type="scientific">Brassica cretica</name>
    <name type="common">Mustard</name>
    <dbReference type="NCBI Taxonomy" id="69181"/>
    <lineage>
        <taxon>Eukaryota</taxon>
        <taxon>Viridiplantae</taxon>
        <taxon>Streptophyta</taxon>
        <taxon>Embryophyta</taxon>
        <taxon>Tracheophyta</taxon>
        <taxon>Spermatophyta</taxon>
        <taxon>Magnoliopsida</taxon>
        <taxon>eudicotyledons</taxon>
        <taxon>Gunneridae</taxon>
        <taxon>Pentapetalae</taxon>
        <taxon>rosids</taxon>
        <taxon>malvids</taxon>
        <taxon>Brassicales</taxon>
        <taxon>Brassicaceae</taxon>
        <taxon>Brassiceae</taxon>
        <taxon>Brassica</taxon>
    </lineage>
</organism>
<feature type="compositionally biased region" description="Basic and acidic residues" evidence="1">
    <location>
        <begin position="695"/>
        <end position="712"/>
    </location>
</feature>
<feature type="compositionally biased region" description="Polar residues" evidence="1">
    <location>
        <begin position="366"/>
        <end position="375"/>
    </location>
</feature>
<gene>
    <name evidence="2" type="ORF">F2Q68_00015634</name>
</gene>
<feature type="compositionally biased region" description="Basic and acidic residues" evidence="1">
    <location>
        <begin position="336"/>
        <end position="345"/>
    </location>
</feature>
<dbReference type="Proteomes" id="UP000712281">
    <property type="component" value="Unassembled WGS sequence"/>
</dbReference>
<accession>A0A8S9HDD6</accession>
<feature type="compositionally biased region" description="Basic and acidic residues" evidence="1">
    <location>
        <begin position="383"/>
        <end position="394"/>
    </location>
</feature>
<protein>
    <submittedName>
        <fullName evidence="2">Uncharacterized protein</fullName>
    </submittedName>
</protein>
<dbReference type="AlphaFoldDB" id="A0A8S9HDD6"/>
<name>A0A8S9HDD6_BRACR</name>
<comment type="caution">
    <text evidence="2">The sequence shown here is derived from an EMBL/GenBank/DDBJ whole genome shotgun (WGS) entry which is preliminary data.</text>
</comment>
<dbReference type="EMBL" id="QGKW02001940">
    <property type="protein sequence ID" value="KAF2554746.1"/>
    <property type="molecule type" value="Genomic_DNA"/>
</dbReference>
<evidence type="ECO:0000313" key="2">
    <source>
        <dbReference type="EMBL" id="KAF2554746.1"/>
    </source>
</evidence>
<feature type="region of interest" description="Disordered" evidence="1">
    <location>
        <begin position="366"/>
        <end position="405"/>
    </location>
</feature>
<proteinExistence type="predicted"/>
<evidence type="ECO:0000313" key="3">
    <source>
        <dbReference type="Proteomes" id="UP000712281"/>
    </source>
</evidence>